<dbReference type="SUPFAM" id="SSF55874">
    <property type="entry name" value="ATPase domain of HSP90 chaperone/DNA topoisomerase II/histidine kinase"/>
    <property type="match status" value="1"/>
</dbReference>
<dbReference type="EMBL" id="JAGQKZ010000001">
    <property type="protein sequence ID" value="MCA9391600.1"/>
    <property type="molecule type" value="Genomic_DNA"/>
</dbReference>
<dbReference type="Gene3D" id="3.30.450.20">
    <property type="entry name" value="PAS domain"/>
    <property type="match status" value="1"/>
</dbReference>
<keyword evidence="7 8" id="KW-0472">Membrane</keyword>
<keyword evidence="4" id="KW-0808">Transferase</keyword>
<dbReference type="Gene3D" id="3.30.565.10">
    <property type="entry name" value="Histidine kinase-like ATPase, C-terminal domain"/>
    <property type="match status" value="1"/>
</dbReference>
<dbReference type="InterPro" id="IPR005467">
    <property type="entry name" value="His_kinase_dom"/>
</dbReference>
<dbReference type="Proteomes" id="UP000751518">
    <property type="component" value="Unassembled WGS sequence"/>
</dbReference>
<evidence type="ECO:0000256" key="4">
    <source>
        <dbReference type="ARBA" id="ARBA00022679"/>
    </source>
</evidence>
<feature type="transmembrane region" description="Helical" evidence="8">
    <location>
        <begin position="201"/>
        <end position="222"/>
    </location>
</feature>
<evidence type="ECO:0000256" key="8">
    <source>
        <dbReference type="SAM" id="Phobius"/>
    </source>
</evidence>
<evidence type="ECO:0000313" key="11">
    <source>
        <dbReference type="EMBL" id="MCA9391600.1"/>
    </source>
</evidence>
<evidence type="ECO:0000256" key="1">
    <source>
        <dbReference type="ARBA" id="ARBA00000085"/>
    </source>
</evidence>
<evidence type="ECO:0000256" key="6">
    <source>
        <dbReference type="ARBA" id="ARBA00023012"/>
    </source>
</evidence>
<dbReference type="PANTHER" id="PTHR43711">
    <property type="entry name" value="TWO-COMPONENT HISTIDINE KINASE"/>
    <property type="match status" value="1"/>
</dbReference>
<feature type="transmembrane region" description="Helical" evidence="8">
    <location>
        <begin position="96"/>
        <end position="115"/>
    </location>
</feature>
<evidence type="ECO:0000256" key="5">
    <source>
        <dbReference type="ARBA" id="ARBA00022777"/>
    </source>
</evidence>
<dbReference type="InterPro" id="IPR000700">
    <property type="entry name" value="PAS-assoc_C"/>
</dbReference>
<dbReference type="InterPro" id="IPR035965">
    <property type="entry name" value="PAS-like_dom_sf"/>
</dbReference>
<evidence type="ECO:0000256" key="3">
    <source>
        <dbReference type="ARBA" id="ARBA00022553"/>
    </source>
</evidence>
<dbReference type="PRINTS" id="PR00344">
    <property type="entry name" value="BCTRLSENSOR"/>
</dbReference>
<dbReference type="InterPro" id="IPR004358">
    <property type="entry name" value="Sig_transdc_His_kin-like_C"/>
</dbReference>
<dbReference type="SUPFAM" id="SSF47384">
    <property type="entry name" value="Homodimeric domain of signal transducing histidine kinase"/>
    <property type="match status" value="1"/>
</dbReference>
<comment type="catalytic activity">
    <reaction evidence="1">
        <text>ATP + protein L-histidine = ADP + protein N-phospho-L-histidine.</text>
        <dbReference type="EC" id="2.7.13.3"/>
    </reaction>
</comment>
<dbReference type="InterPro" id="IPR036890">
    <property type="entry name" value="HATPase_C_sf"/>
</dbReference>
<dbReference type="Pfam" id="PF02518">
    <property type="entry name" value="HATPase_c"/>
    <property type="match status" value="1"/>
</dbReference>
<gene>
    <name evidence="11" type="ORF">KC614_00155</name>
</gene>
<keyword evidence="6" id="KW-0902">Two-component regulatory system</keyword>
<evidence type="ECO:0000259" key="9">
    <source>
        <dbReference type="PROSITE" id="PS50109"/>
    </source>
</evidence>
<dbReference type="PROSITE" id="PS50113">
    <property type="entry name" value="PAC"/>
    <property type="match status" value="1"/>
</dbReference>
<dbReference type="FunFam" id="1.10.287.130:FF:000001">
    <property type="entry name" value="Two-component sensor histidine kinase"/>
    <property type="match status" value="1"/>
</dbReference>
<keyword evidence="5" id="KW-0418">Kinase</keyword>
<reference evidence="11" key="1">
    <citation type="submission" date="2020-04" db="EMBL/GenBank/DDBJ databases">
        <authorList>
            <person name="Zhang T."/>
        </authorList>
    </citation>
    <scope>NUCLEOTIDE SEQUENCE</scope>
    <source>
        <strain evidence="11">HKST-UBA03</strain>
    </source>
</reference>
<protein>
    <recommendedName>
        <fullName evidence="2">histidine kinase</fullName>
        <ecNumber evidence="2">2.7.13.3</ecNumber>
    </recommendedName>
</protein>
<dbReference type="CDD" id="cd00130">
    <property type="entry name" value="PAS"/>
    <property type="match status" value="1"/>
</dbReference>
<dbReference type="AlphaFoldDB" id="A0A955RRK2"/>
<feature type="transmembrane region" description="Helical" evidence="8">
    <location>
        <begin position="172"/>
        <end position="195"/>
    </location>
</feature>
<dbReference type="Pfam" id="PF00512">
    <property type="entry name" value="HisKA"/>
    <property type="match status" value="1"/>
</dbReference>
<dbReference type="InterPro" id="IPR036097">
    <property type="entry name" value="HisK_dim/P_sf"/>
</dbReference>
<comment type="caution">
    <text evidence="11">The sequence shown here is derived from an EMBL/GenBank/DDBJ whole genome shotgun (WGS) entry which is preliminary data.</text>
</comment>
<dbReference type="Gene3D" id="1.10.287.130">
    <property type="match status" value="1"/>
</dbReference>
<feature type="transmembrane region" description="Helical" evidence="8">
    <location>
        <begin position="135"/>
        <end position="152"/>
    </location>
</feature>
<dbReference type="EC" id="2.7.13.3" evidence="2"/>
<feature type="transmembrane region" description="Helical" evidence="8">
    <location>
        <begin position="6"/>
        <end position="23"/>
    </location>
</feature>
<dbReference type="InterPro" id="IPR003594">
    <property type="entry name" value="HATPase_dom"/>
</dbReference>
<dbReference type="CDD" id="cd00082">
    <property type="entry name" value="HisKA"/>
    <property type="match status" value="1"/>
</dbReference>
<dbReference type="GO" id="GO:0000155">
    <property type="term" value="F:phosphorelay sensor kinase activity"/>
    <property type="evidence" value="ECO:0007669"/>
    <property type="project" value="InterPro"/>
</dbReference>
<organism evidence="11 12">
    <name type="scientific">candidate division WWE3 bacterium</name>
    <dbReference type="NCBI Taxonomy" id="2053526"/>
    <lineage>
        <taxon>Bacteria</taxon>
        <taxon>Katanobacteria</taxon>
    </lineage>
</organism>
<dbReference type="SMART" id="SM00387">
    <property type="entry name" value="HATPase_c"/>
    <property type="match status" value="1"/>
</dbReference>
<feature type="domain" description="Histidine kinase" evidence="9">
    <location>
        <begin position="597"/>
        <end position="819"/>
    </location>
</feature>
<name>A0A955RRK2_UNCKA</name>
<feature type="transmembrane region" description="Helical" evidence="8">
    <location>
        <begin position="234"/>
        <end position="254"/>
    </location>
</feature>
<dbReference type="InterPro" id="IPR050736">
    <property type="entry name" value="Sensor_HK_Regulatory"/>
</dbReference>
<dbReference type="InterPro" id="IPR000014">
    <property type="entry name" value="PAS"/>
</dbReference>
<dbReference type="SUPFAM" id="SSF55785">
    <property type="entry name" value="PYP-like sensor domain (PAS domain)"/>
    <property type="match status" value="1"/>
</dbReference>
<keyword evidence="8" id="KW-1133">Transmembrane helix</keyword>
<feature type="transmembrane region" description="Helical" evidence="8">
    <location>
        <begin position="35"/>
        <end position="56"/>
    </location>
</feature>
<accession>A0A955RRK2</accession>
<evidence type="ECO:0000313" key="12">
    <source>
        <dbReference type="Proteomes" id="UP000751518"/>
    </source>
</evidence>
<keyword evidence="3" id="KW-0597">Phosphoprotein</keyword>
<evidence type="ECO:0000256" key="2">
    <source>
        <dbReference type="ARBA" id="ARBA00012438"/>
    </source>
</evidence>
<evidence type="ECO:0000259" key="10">
    <source>
        <dbReference type="PROSITE" id="PS50113"/>
    </source>
</evidence>
<sequence length="819" mass="92449">MLTLLVGFVAAVAVLLFGLFVLFDNPRNPVNQAFSSFSIFFGFWALCLVFYSFPIIGTSELWIRLTYVFSIFGAVAILHTVKVFPNKDKHAKMDTFVEVLSSLALSPFLFFLAFTHLFVDYTWQEGTSVLTRHGAAYPFFYAVIIPIIIYGMTRQALRRRTFTGLERTQYSYFFVGMCLFGGIAVVTDILMPLAFGTTQYFALSPLAVLPLTLINTYLVIQYRLMDLRLAIKFIATRLLLFVIFALPLFLIMYFYSGFTLLLDLGLLFAPVLLILLFENKLTKIELGEWLAKIVYKKEKSKEEQIAGFAKRLTEEVELNKIVDLVQKSMEGIFYSKKVSLLDEEELPVELALNDGLGNMVVYEELKIGLSHPNIKDDERAMLVRYKDEMAKMGVDIVRSVNPSAVVAKRMYLLVGEKEDLSLYTKEDIALVESLSLRIATALEVAQLVESLEHDKVLISAERNKLAMALAGVSDSVIALDHQRNVVVANPAAYELFSLKDDPVGLGISDLGEFISPNEVVITDDKLCPSEINEDHDEVVFSSDQVRLKRDDGTIRNIRLQVSTIKEAKKSDVAYIFVVHDFTAEEELERMKLDFVAMAAHELRTPLTSMKGYLSLFRQEYEDKKDEQQGLLLGRIETSTQQLVGLMENLLSVSQIEQGEFNLNLEDSDWVQIVGGVIDQLSEYARERNLELRWKEPKTEIPAVAVDKLRIVEVLNNLISNGLKYTKEGHVEVTVEYDKDQDVVITHVVDTGEGIPPDAIKHMFEKFFRVWGQLEMGSKGTGLGLYIARSIVEMHHGKIWVVSEGLGKGSTFSFSLPVAN</sequence>
<dbReference type="PROSITE" id="PS50109">
    <property type="entry name" value="HIS_KIN"/>
    <property type="match status" value="1"/>
</dbReference>
<dbReference type="SMART" id="SM00388">
    <property type="entry name" value="HisKA"/>
    <property type="match status" value="1"/>
</dbReference>
<dbReference type="PANTHER" id="PTHR43711:SF1">
    <property type="entry name" value="HISTIDINE KINASE 1"/>
    <property type="match status" value="1"/>
</dbReference>
<evidence type="ECO:0000256" key="7">
    <source>
        <dbReference type="ARBA" id="ARBA00023136"/>
    </source>
</evidence>
<reference evidence="11" key="2">
    <citation type="journal article" date="2021" name="Microbiome">
        <title>Successional dynamics and alternative stable states in a saline activated sludge microbial community over 9 years.</title>
        <authorList>
            <person name="Wang Y."/>
            <person name="Ye J."/>
            <person name="Ju F."/>
            <person name="Liu L."/>
            <person name="Boyd J.A."/>
            <person name="Deng Y."/>
            <person name="Parks D.H."/>
            <person name="Jiang X."/>
            <person name="Yin X."/>
            <person name="Woodcroft B.J."/>
            <person name="Tyson G.W."/>
            <person name="Hugenholtz P."/>
            <person name="Polz M.F."/>
            <person name="Zhang T."/>
        </authorList>
    </citation>
    <scope>NUCLEOTIDE SEQUENCE</scope>
    <source>
        <strain evidence="11">HKST-UBA03</strain>
    </source>
</reference>
<dbReference type="FunFam" id="3.30.565.10:FF:000006">
    <property type="entry name" value="Sensor histidine kinase WalK"/>
    <property type="match status" value="1"/>
</dbReference>
<feature type="domain" description="PAC" evidence="10">
    <location>
        <begin position="541"/>
        <end position="593"/>
    </location>
</feature>
<keyword evidence="8" id="KW-0812">Transmembrane</keyword>
<feature type="transmembrane region" description="Helical" evidence="8">
    <location>
        <begin position="62"/>
        <end position="84"/>
    </location>
</feature>
<dbReference type="InterPro" id="IPR003661">
    <property type="entry name" value="HisK_dim/P_dom"/>
</dbReference>
<proteinExistence type="predicted"/>